<proteinExistence type="predicted"/>
<reference evidence="5" key="1">
    <citation type="submission" date="2022-01" db="UniProtKB">
        <authorList>
            <consortium name="EnsemblMetazoa"/>
        </authorList>
    </citation>
    <scope>IDENTIFICATION</scope>
</reference>
<dbReference type="PANTHER" id="PTHR21228">
    <property type="entry name" value="FAST LEU-RICH DOMAIN-CONTAINING"/>
    <property type="match status" value="1"/>
</dbReference>
<evidence type="ECO:0000256" key="3">
    <source>
        <dbReference type="SAM" id="MobiDB-lite"/>
    </source>
</evidence>
<protein>
    <recommendedName>
        <fullName evidence="4">RAP domain-containing protein</fullName>
    </recommendedName>
</protein>
<evidence type="ECO:0000259" key="4">
    <source>
        <dbReference type="PROSITE" id="PS51286"/>
    </source>
</evidence>
<dbReference type="KEGG" id="clec:106668375"/>
<feature type="compositionally biased region" description="Low complexity" evidence="3">
    <location>
        <begin position="20"/>
        <end position="30"/>
    </location>
</feature>
<feature type="region of interest" description="Disordered" evidence="3">
    <location>
        <begin position="20"/>
        <end position="53"/>
    </location>
</feature>
<evidence type="ECO:0000313" key="6">
    <source>
        <dbReference type="Proteomes" id="UP000494040"/>
    </source>
</evidence>
<dbReference type="Pfam" id="PF08368">
    <property type="entry name" value="FAST_2"/>
    <property type="match status" value="1"/>
</dbReference>
<feature type="domain" description="RAP" evidence="4">
    <location>
        <begin position="469"/>
        <end position="528"/>
    </location>
</feature>
<dbReference type="GO" id="GO:0003723">
    <property type="term" value="F:RNA binding"/>
    <property type="evidence" value="ECO:0007669"/>
    <property type="project" value="TreeGrafter"/>
</dbReference>
<accession>A0A8I6S363</accession>
<dbReference type="InterPro" id="IPR013584">
    <property type="entry name" value="RAP"/>
</dbReference>
<gene>
    <name evidence="5" type="primary">106668375</name>
</gene>
<sequence>MLRSVVLGCGAKVLKQVRRPSSASSVAVPSDETRKEPAKTQGDATPPAANSHKSQMIKAAFSSLKHNFNSVDEKILEANTPDELLVLAQDQNLTREQALRIVTTLAEWSVNGQADMSKFETDPRFVSLCQLLGRTSRILPSQVMNKHGDISVILGVTGEDEAAKLVASITLPQMVKVLSSLANKRRRSVPLLRSLAFNIERYPIKLDIKQASDVLYSLALLHYPDEVLLEKVTSDLLESIPSCQKPSVISSICTSYGLLKYKDLELLDTLSEWVLKNKDKCRNQEIVSLLLTLATVNHTPAVADKFFEELVPSLTIQDLPSSLVWLDFVWALTVLGHATPEHFKSILCEQFAQKLITCQTSENNYSWKKKILNINGVARLNKEYKGPNLDSRDFTFPMVRNKEKQALFNSVMDALSNILPSSTFLRTNVDTGMGFMIDGECLIDEKMTPLPVVDKKTGQPLSVPKASKIAIMVWDYHDKTKGRVTTLNGLSALSSQLLISMGYKILSVPYSDYNPREKLTLRVQYLERQIKSIVQSSS</sequence>
<evidence type="ECO:0000313" key="5">
    <source>
        <dbReference type="EnsemblMetazoa" id="XP_014252550.1"/>
    </source>
</evidence>
<comment type="subcellular location">
    <subcellularLocation>
        <location evidence="1">Mitochondrion</location>
    </subcellularLocation>
</comment>
<dbReference type="SUPFAM" id="SSF48371">
    <property type="entry name" value="ARM repeat"/>
    <property type="match status" value="1"/>
</dbReference>
<dbReference type="Pfam" id="PF06743">
    <property type="entry name" value="FAST_1"/>
    <property type="match status" value="1"/>
</dbReference>
<dbReference type="AlphaFoldDB" id="A0A8I6S363"/>
<dbReference type="InterPro" id="IPR010622">
    <property type="entry name" value="FAST_Leu-rich"/>
</dbReference>
<dbReference type="PANTHER" id="PTHR21228:SF69">
    <property type="entry name" value="GH07286P"/>
    <property type="match status" value="1"/>
</dbReference>
<dbReference type="GO" id="GO:0044528">
    <property type="term" value="P:regulation of mitochondrial mRNA stability"/>
    <property type="evidence" value="ECO:0007669"/>
    <property type="project" value="InterPro"/>
</dbReference>
<dbReference type="EnsemblMetazoa" id="XM_014397064.2">
    <property type="protein sequence ID" value="XP_014252550.1"/>
    <property type="gene ID" value="LOC106668375"/>
</dbReference>
<dbReference type="PROSITE" id="PS51286">
    <property type="entry name" value="RAP"/>
    <property type="match status" value="1"/>
</dbReference>
<dbReference type="GO" id="GO:0005759">
    <property type="term" value="C:mitochondrial matrix"/>
    <property type="evidence" value="ECO:0007669"/>
    <property type="project" value="TreeGrafter"/>
</dbReference>
<dbReference type="OrthoDB" id="6501018at2759"/>
<dbReference type="InterPro" id="IPR050870">
    <property type="entry name" value="FAST_kinase"/>
</dbReference>
<evidence type="ECO:0000256" key="2">
    <source>
        <dbReference type="ARBA" id="ARBA00023128"/>
    </source>
</evidence>
<dbReference type="GO" id="GO:0035770">
    <property type="term" value="C:ribonucleoprotein granule"/>
    <property type="evidence" value="ECO:0007669"/>
    <property type="project" value="TreeGrafter"/>
</dbReference>
<organism evidence="5 6">
    <name type="scientific">Cimex lectularius</name>
    <name type="common">Bed bug</name>
    <name type="synonym">Acanthia lectularia</name>
    <dbReference type="NCBI Taxonomy" id="79782"/>
    <lineage>
        <taxon>Eukaryota</taxon>
        <taxon>Metazoa</taxon>
        <taxon>Ecdysozoa</taxon>
        <taxon>Arthropoda</taxon>
        <taxon>Hexapoda</taxon>
        <taxon>Insecta</taxon>
        <taxon>Pterygota</taxon>
        <taxon>Neoptera</taxon>
        <taxon>Paraneoptera</taxon>
        <taxon>Hemiptera</taxon>
        <taxon>Heteroptera</taxon>
        <taxon>Panheteroptera</taxon>
        <taxon>Cimicomorpha</taxon>
        <taxon>Cimicidae</taxon>
        <taxon>Cimex</taxon>
    </lineage>
</organism>
<dbReference type="OMA" id="WSTVNRV"/>
<dbReference type="InterPro" id="IPR013579">
    <property type="entry name" value="FAST_2"/>
</dbReference>
<dbReference type="InterPro" id="IPR016024">
    <property type="entry name" value="ARM-type_fold"/>
</dbReference>
<name>A0A8I6S363_CIMLE</name>
<dbReference type="Proteomes" id="UP000494040">
    <property type="component" value="Unassembled WGS sequence"/>
</dbReference>
<keyword evidence="2" id="KW-0496">Mitochondrion</keyword>
<keyword evidence="6" id="KW-1185">Reference proteome</keyword>
<dbReference type="SMART" id="SM00952">
    <property type="entry name" value="RAP"/>
    <property type="match status" value="1"/>
</dbReference>
<evidence type="ECO:0000256" key="1">
    <source>
        <dbReference type="ARBA" id="ARBA00004173"/>
    </source>
</evidence>
<dbReference type="GO" id="GO:0000963">
    <property type="term" value="P:mitochondrial RNA processing"/>
    <property type="evidence" value="ECO:0007669"/>
    <property type="project" value="TreeGrafter"/>
</dbReference>